<gene>
    <name evidence="1" type="ORF">BD410DRAFT_840624</name>
</gene>
<accession>A0A4Y7Q2C0</accession>
<dbReference type="VEuPathDB" id="FungiDB:BD410DRAFT_840624"/>
<name>A0A4Y7Q2C0_9AGAM</name>
<dbReference type="AlphaFoldDB" id="A0A4Y7Q2C0"/>
<evidence type="ECO:0000313" key="1">
    <source>
        <dbReference type="EMBL" id="TDL21436.1"/>
    </source>
</evidence>
<dbReference type="EMBL" id="ML170181">
    <property type="protein sequence ID" value="TDL21436.1"/>
    <property type="molecule type" value="Genomic_DNA"/>
</dbReference>
<organism evidence="1 2">
    <name type="scientific">Rickenella mellea</name>
    <dbReference type="NCBI Taxonomy" id="50990"/>
    <lineage>
        <taxon>Eukaryota</taxon>
        <taxon>Fungi</taxon>
        <taxon>Dikarya</taxon>
        <taxon>Basidiomycota</taxon>
        <taxon>Agaricomycotina</taxon>
        <taxon>Agaricomycetes</taxon>
        <taxon>Hymenochaetales</taxon>
        <taxon>Rickenellaceae</taxon>
        <taxon>Rickenella</taxon>
    </lineage>
</organism>
<reference evidence="1 2" key="1">
    <citation type="submission" date="2018-06" db="EMBL/GenBank/DDBJ databases">
        <title>A transcriptomic atlas of mushroom development highlights an independent origin of complex multicellularity.</title>
        <authorList>
            <consortium name="DOE Joint Genome Institute"/>
            <person name="Krizsan K."/>
            <person name="Almasi E."/>
            <person name="Merenyi Z."/>
            <person name="Sahu N."/>
            <person name="Viragh M."/>
            <person name="Koszo T."/>
            <person name="Mondo S."/>
            <person name="Kiss B."/>
            <person name="Balint B."/>
            <person name="Kues U."/>
            <person name="Barry K."/>
            <person name="Hegedus J.C."/>
            <person name="Henrissat B."/>
            <person name="Johnson J."/>
            <person name="Lipzen A."/>
            <person name="Ohm R."/>
            <person name="Nagy I."/>
            <person name="Pangilinan J."/>
            <person name="Yan J."/>
            <person name="Xiong Y."/>
            <person name="Grigoriev I.V."/>
            <person name="Hibbett D.S."/>
            <person name="Nagy L.G."/>
        </authorList>
    </citation>
    <scope>NUCLEOTIDE SEQUENCE [LARGE SCALE GENOMIC DNA]</scope>
    <source>
        <strain evidence="1 2">SZMC22713</strain>
    </source>
</reference>
<dbReference type="OrthoDB" id="3006100at2759"/>
<proteinExistence type="predicted"/>
<dbReference type="SUPFAM" id="SSF81383">
    <property type="entry name" value="F-box domain"/>
    <property type="match status" value="1"/>
</dbReference>
<protein>
    <recommendedName>
        <fullName evidence="3">F-box domain-containing protein</fullName>
    </recommendedName>
</protein>
<dbReference type="Proteomes" id="UP000294933">
    <property type="component" value="Unassembled WGS sequence"/>
</dbReference>
<evidence type="ECO:0008006" key="3">
    <source>
        <dbReference type="Google" id="ProtNLM"/>
    </source>
</evidence>
<evidence type="ECO:0000313" key="2">
    <source>
        <dbReference type="Proteomes" id="UP000294933"/>
    </source>
</evidence>
<dbReference type="InterPro" id="IPR036047">
    <property type="entry name" value="F-box-like_dom_sf"/>
</dbReference>
<sequence length="302" mass="33531">MYTLYETKRSLTVMQNYVSNSPISRIPPEILRIVFEFFAAQSPNNPSVLCAVNGLWRRMAMRTPRLWTNIRITLGEYSSICWKERTIVWLARSRACALAVEIEVMGNREAVHSAAGMLPELLIPQMRRVASLKVRAKYEATLCILCSALFARTVPTRPCSVKTLELIVASPPPSASAGSVDSIVLKTVGITCPRVPNLKLNNLHFPPTWLDASALDSLEIMQPLRSVPIHIADITLVVERSPHLRSLSIKAQIVEPPASTVSMEVANSPILESLTVETNNIYGVIQSLRFPTLQHLRLVDLG</sequence>
<keyword evidence="2" id="KW-1185">Reference proteome</keyword>